<dbReference type="PROSITE" id="PS00639">
    <property type="entry name" value="THIOL_PROTEASE_HIS"/>
    <property type="match status" value="1"/>
</dbReference>
<evidence type="ECO:0000256" key="1">
    <source>
        <dbReference type="ARBA" id="ARBA00008455"/>
    </source>
</evidence>
<sequence length="409" mass="45692">MTEVIEMLMIILIVTLCFLMIPFNTKPSAVIESRRKFDVFVRLYDKPYRGDAREYAYRFQIFRTSLSKIRALNEWAREANDTAIYGITQYADLTDREFVARQLADLLPDEPGGGAVGPRAYQKYVIESRSAEMKNDIIFSRARRDALPAVRNLPPRVDWREQGVISTVKNQGGCGACWAISVVDTIAALAAIKRNDRKLIDLCHERVVRCAANGNNGCDGGDTCRLLEWLAEESYRIGAAESCLERNMADQEGGLNCTGESGARREDGALNATLVKRFSCQGYENEEHLMLRHLATKGPIVAAVNAISWKYYLGGVIQYHCDSDYELLNHAVTIVGYDLNATVPYYIVKNSWGPRFGDHGYVKVAIGRNLCGIANRVSFIELAVAEPSLAAFCRTTYQLDPSIILQCEG</sequence>
<dbReference type="CDD" id="cd02248">
    <property type="entry name" value="Peptidase_C1A"/>
    <property type="match status" value="1"/>
</dbReference>
<dbReference type="GO" id="GO:0006508">
    <property type="term" value="P:proteolysis"/>
    <property type="evidence" value="ECO:0007669"/>
    <property type="project" value="UniProtKB-KW"/>
</dbReference>
<dbReference type="InterPro" id="IPR039417">
    <property type="entry name" value="Peptidase_C1A_papain-like"/>
</dbReference>
<keyword evidence="4" id="KW-0788">Thiol protease</keyword>
<evidence type="ECO:0000256" key="7">
    <source>
        <dbReference type="SAM" id="Phobius"/>
    </source>
</evidence>
<evidence type="ECO:0000256" key="2">
    <source>
        <dbReference type="ARBA" id="ARBA00022670"/>
    </source>
</evidence>
<dbReference type="SUPFAM" id="SSF54001">
    <property type="entry name" value="Cysteine proteinases"/>
    <property type="match status" value="1"/>
</dbReference>
<dbReference type="InterPro" id="IPR013201">
    <property type="entry name" value="Prot_inhib_I29"/>
</dbReference>
<keyword evidence="7" id="KW-0472">Membrane</keyword>
<dbReference type="Pfam" id="PF08246">
    <property type="entry name" value="Inhibitor_I29"/>
    <property type="match status" value="1"/>
</dbReference>
<comment type="similarity">
    <text evidence="1">Belongs to the peptidase C1 family.</text>
</comment>
<reference evidence="10" key="2">
    <citation type="submission" date="2020-05" db="UniProtKB">
        <authorList>
            <consortium name="EnsemblMetazoa"/>
        </authorList>
    </citation>
    <scope>IDENTIFICATION</scope>
    <source>
        <strain evidence="10">CM1001059</strain>
    </source>
</reference>
<feature type="domain" description="Cathepsin propeptide inhibitor" evidence="9">
    <location>
        <begin position="37"/>
        <end position="98"/>
    </location>
</feature>
<evidence type="ECO:0000256" key="5">
    <source>
        <dbReference type="ARBA" id="ARBA00023145"/>
    </source>
</evidence>
<evidence type="ECO:0000313" key="11">
    <source>
        <dbReference type="Proteomes" id="UP000075902"/>
    </source>
</evidence>
<evidence type="ECO:0000259" key="9">
    <source>
        <dbReference type="SMART" id="SM00848"/>
    </source>
</evidence>
<proteinExistence type="inferred from homology"/>
<dbReference type="PRINTS" id="PR00705">
    <property type="entry name" value="PAPAIN"/>
</dbReference>
<dbReference type="EnsemblMetazoa" id="AMEC008195-RA">
    <property type="protein sequence ID" value="AMEC008195-PA"/>
    <property type="gene ID" value="AMEC008195"/>
</dbReference>
<evidence type="ECO:0000259" key="8">
    <source>
        <dbReference type="SMART" id="SM00645"/>
    </source>
</evidence>
<protein>
    <recommendedName>
        <fullName evidence="12">Peptidase C1A papain C-terminal domain-containing protein</fullName>
    </recommendedName>
</protein>
<organism evidence="10 11">
    <name type="scientific">Anopheles melas</name>
    <dbReference type="NCBI Taxonomy" id="34690"/>
    <lineage>
        <taxon>Eukaryota</taxon>
        <taxon>Metazoa</taxon>
        <taxon>Ecdysozoa</taxon>
        <taxon>Arthropoda</taxon>
        <taxon>Hexapoda</taxon>
        <taxon>Insecta</taxon>
        <taxon>Pterygota</taxon>
        <taxon>Neoptera</taxon>
        <taxon>Endopterygota</taxon>
        <taxon>Diptera</taxon>
        <taxon>Nematocera</taxon>
        <taxon>Culicoidea</taxon>
        <taxon>Culicidae</taxon>
        <taxon>Anophelinae</taxon>
        <taxon>Anopheles</taxon>
    </lineage>
</organism>
<dbReference type="InterPro" id="IPR000169">
    <property type="entry name" value="Pept_cys_AS"/>
</dbReference>
<dbReference type="InterPro" id="IPR013128">
    <property type="entry name" value="Peptidase_C1A"/>
</dbReference>
<keyword evidence="7" id="KW-1133">Transmembrane helix</keyword>
<dbReference type="Gene3D" id="1.10.287.2250">
    <property type="match status" value="1"/>
</dbReference>
<dbReference type="PROSITE" id="PS00139">
    <property type="entry name" value="THIOL_PROTEASE_CYS"/>
    <property type="match status" value="1"/>
</dbReference>
<keyword evidence="5" id="KW-0865">Zymogen</keyword>
<keyword evidence="2" id="KW-0645">Protease</keyword>
<dbReference type="AlphaFoldDB" id="A0A182TTT7"/>
<reference evidence="11" key="1">
    <citation type="submission" date="2014-01" db="EMBL/GenBank/DDBJ databases">
        <title>The Genome Sequence of Anopheles melas CM1001059_A (V2).</title>
        <authorList>
            <consortium name="The Broad Institute Genomics Platform"/>
            <person name="Neafsey D.E."/>
            <person name="Besansky N."/>
            <person name="Howell P."/>
            <person name="Walton C."/>
            <person name="Young S.K."/>
            <person name="Zeng Q."/>
            <person name="Gargeya S."/>
            <person name="Fitzgerald M."/>
            <person name="Haas B."/>
            <person name="Abouelleil A."/>
            <person name="Allen A.W."/>
            <person name="Alvarado L."/>
            <person name="Arachchi H.M."/>
            <person name="Berlin A.M."/>
            <person name="Chapman S.B."/>
            <person name="Gainer-Dewar J."/>
            <person name="Goldberg J."/>
            <person name="Griggs A."/>
            <person name="Gujja S."/>
            <person name="Hansen M."/>
            <person name="Howarth C."/>
            <person name="Imamovic A."/>
            <person name="Ireland A."/>
            <person name="Larimer J."/>
            <person name="McCowan C."/>
            <person name="Murphy C."/>
            <person name="Pearson M."/>
            <person name="Poon T.W."/>
            <person name="Priest M."/>
            <person name="Roberts A."/>
            <person name="Saif S."/>
            <person name="Shea T."/>
            <person name="Sisk P."/>
            <person name="Sykes S."/>
            <person name="Wortman J."/>
            <person name="Nusbaum C."/>
            <person name="Birren B."/>
        </authorList>
    </citation>
    <scope>NUCLEOTIDE SEQUENCE [LARGE SCALE GENOMIC DNA]</scope>
    <source>
        <strain evidence="11">CM1001059</strain>
    </source>
</reference>
<dbReference type="InterPro" id="IPR000668">
    <property type="entry name" value="Peptidase_C1A_C"/>
</dbReference>
<evidence type="ECO:0000256" key="6">
    <source>
        <dbReference type="ARBA" id="ARBA00023157"/>
    </source>
</evidence>
<dbReference type="PANTHER" id="PTHR12411">
    <property type="entry name" value="CYSTEINE PROTEASE FAMILY C1-RELATED"/>
    <property type="match status" value="1"/>
</dbReference>
<feature type="transmembrane region" description="Helical" evidence="7">
    <location>
        <begin position="7"/>
        <end position="25"/>
    </location>
</feature>
<dbReference type="Pfam" id="PF00112">
    <property type="entry name" value="Peptidase_C1"/>
    <property type="match status" value="1"/>
</dbReference>
<keyword evidence="11" id="KW-1185">Reference proteome</keyword>
<evidence type="ECO:0000256" key="3">
    <source>
        <dbReference type="ARBA" id="ARBA00022801"/>
    </source>
</evidence>
<evidence type="ECO:0000256" key="4">
    <source>
        <dbReference type="ARBA" id="ARBA00022807"/>
    </source>
</evidence>
<dbReference type="InterPro" id="IPR038765">
    <property type="entry name" value="Papain-like_cys_pep_sf"/>
</dbReference>
<keyword evidence="7" id="KW-0812">Transmembrane</keyword>
<dbReference type="SMART" id="SM00848">
    <property type="entry name" value="Inhibitor_I29"/>
    <property type="match status" value="1"/>
</dbReference>
<dbReference type="STRING" id="34690.A0A182TTT7"/>
<dbReference type="SMART" id="SM00645">
    <property type="entry name" value="Pept_C1"/>
    <property type="match status" value="1"/>
</dbReference>
<dbReference type="InterPro" id="IPR025660">
    <property type="entry name" value="Pept_his_AS"/>
</dbReference>
<dbReference type="GO" id="GO:0008234">
    <property type="term" value="F:cysteine-type peptidase activity"/>
    <property type="evidence" value="ECO:0007669"/>
    <property type="project" value="UniProtKB-KW"/>
</dbReference>
<dbReference type="VEuPathDB" id="VectorBase:AMEC008195"/>
<evidence type="ECO:0000313" key="10">
    <source>
        <dbReference type="EnsemblMetazoa" id="AMEC008195-PA"/>
    </source>
</evidence>
<accession>A0A182TTT7</accession>
<name>A0A182TTT7_9DIPT</name>
<dbReference type="Gene3D" id="3.90.70.10">
    <property type="entry name" value="Cysteine proteinases"/>
    <property type="match status" value="1"/>
</dbReference>
<keyword evidence="6" id="KW-1015">Disulfide bond</keyword>
<keyword evidence="3" id="KW-0378">Hydrolase</keyword>
<feature type="domain" description="Peptidase C1A papain C-terminal" evidence="8">
    <location>
        <begin position="153"/>
        <end position="381"/>
    </location>
</feature>
<evidence type="ECO:0008006" key="12">
    <source>
        <dbReference type="Google" id="ProtNLM"/>
    </source>
</evidence>
<dbReference type="Proteomes" id="UP000075902">
    <property type="component" value="Unassembled WGS sequence"/>
</dbReference>